<dbReference type="RefSeq" id="WP_067660628.1">
    <property type="nucleotide sequence ID" value="NZ_FQXG01000007.1"/>
</dbReference>
<evidence type="ECO:0000259" key="10">
    <source>
        <dbReference type="PROSITE" id="PS51779"/>
    </source>
</evidence>
<comment type="similarity">
    <text evidence="8">Belongs to the BamA family.</text>
</comment>
<feature type="domain" description="POTRA" evidence="10">
    <location>
        <begin position="180"/>
        <end position="268"/>
    </location>
</feature>
<evidence type="ECO:0000256" key="6">
    <source>
        <dbReference type="ARBA" id="ARBA00023136"/>
    </source>
</evidence>
<evidence type="ECO:0000313" key="11">
    <source>
        <dbReference type="EMBL" id="SHI10718.1"/>
    </source>
</evidence>
<dbReference type="FunFam" id="2.40.160.50:FF:000001">
    <property type="entry name" value="Outer membrane protein assembly factor BamA"/>
    <property type="match status" value="1"/>
</dbReference>
<feature type="signal peptide" evidence="8">
    <location>
        <begin position="1"/>
        <end position="23"/>
    </location>
</feature>
<reference evidence="11 12" key="1">
    <citation type="submission" date="2016-11" db="EMBL/GenBank/DDBJ databases">
        <authorList>
            <person name="Jaros S."/>
            <person name="Januszkiewicz K."/>
            <person name="Wedrychowicz H."/>
        </authorList>
    </citation>
    <scope>NUCLEOTIDE SEQUENCE [LARGE SCALE GENOMIC DNA]</scope>
    <source>
        <strain evidence="11 12">DSM 16917</strain>
    </source>
</reference>
<organism evidence="11 12">
    <name type="scientific">Ferrimonas marina</name>
    <dbReference type="NCBI Taxonomy" id="299255"/>
    <lineage>
        <taxon>Bacteria</taxon>
        <taxon>Pseudomonadati</taxon>
        <taxon>Pseudomonadota</taxon>
        <taxon>Gammaproteobacteria</taxon>
        <taxon>Alteromonadales</taxon>
        <taxon>Ferrimonadaceae</taxon>
        <taxon>Ferrimonas</taxon>
    </lineage>
</organism>
<evidence type="ECO:0000256" key="9">
    <source>
        <dbReference type="NCBIfam" id="TIGR03303"/>
    </source>
</evidence>
<dbReference type="GO" id="GO:0043165">
    <property type="term" value="P:Gram-negative-bacterium-type cell outer membrane assembly"/>
    <property type="evidence" value="ECO:0007669"/>
    <property type="project" value="UniProtKB-UniRule"/>
</dbReference>
<keyword evidence="2 8" id="KW-1134">Transmembrane beta strand</keyword>
<keyword evidence="3 8" id="KW-0812">Transmembrane</keyword>
<feature type="domain" description="POTRA" evidence="10">
    <location>
        <begin position="271"/>
        <end position="349"/>
    </location>
</feature>
<gene>
    <name evidence="8" type="primary">bamA</name>
    <name evidence="11" type="ORF">SAMN02745129_4182</name>
</gene>
<dbReference type="FunFam" id="3.10.20.310:FF:000003">
    <property type="entry name" value="Outer membrane protein assembly factor BamA"/>
    <property type="match status" value="1"/>
</dbReference>
<feature type="domain" description="POTRA" evidence="10">
    <location>
        <begin position="29"/>
        <end position="96"/>
    </location>
</feature>
<dbReference type="EMBL" id="FQXG01000007">
    <property type="protein sequence ID" value="SHI10718.1"/>
    <property type="molecule type" value="Genomic_DNA"/>
</dbReference>
<dbReference type="PIRSF" id="PIRSF006076">
    <property type="entry name" value="OM_assembly_OMP85"/>
    <property type="match status" value="1"/>
</dbReference>
<feature type="chain" id="PRO_5009990166" description="Outer membrane protein assembly factor BamA" evidence="8">
    <location>
        <begin position="24"/>
        <end position="833"/>
    </location>
</feature>
<keyword evidence="6 8" id="KW-0472">Membrane</keyword>
<evidence type="ECO:0000256" key="1">
    <source>
        <dbReference type="ARBA" id="ARBA00004370"/>
    </source>
</evidence>
<feature type="domain" description="POTRA" evidence="10">
    <location>
        <begin position="352"/>
        <end position="426"/>
    </location>
</feature>
<dbReference type="InterPro" id="IPR034746">
    <property type="entry name" value="POTRA"/>
</dbReference>
<dbReference type="GO" id="GO:0051205">
    <property type="term" value="P:protein insertion into membrane"/>
    <property type="evidence" value="ECO:0007669"/>
    <property type="project" value="UniProtKB-UniRule"/>
</dbReference>
<dbReference type="NCBIfam" id="TIGR03303">
    <property type="entry name" value="OM_YaeT"/>
    <property type="match status" value="1"/>
</dbReference>
<keyword evidence="12" id="KW-1185">Reference proteome</keyword>
<dbReference type="InterPro" id="IPR000184">
    <property type="entry name" value="Bac_surfAg_D15"/>
</dbReference>
<keyword evidence="7 8" id="KW-0998">Cell outer membrane</keyword>
<evidence type="ECO:0000256" key="8">
    <source>
        <dbReference type="HAMAP-Rule" id="MF_01430"/>
    </source>
</evidence>
<dbReference type="Gene3D" id="3.10.20.310">
    <property type="entry name" value="membrane protein fhac"/>
    <property type="match status" value="5"/>
</dbReference>
<name>A0A1M5YFT8_9GAMM</name>
<dbReference type="InterPro" id="IPR039910">
    <property type="entry name" value="D15-like"/>
</dbReference>
<dbReference type="PANTHER" id="PTHR12815:SF23">
    <property type="entry name" value="OUTER MEMBRANE PROTEIN ASSEMBLY FACTOR BAMA"/>
    <property type="match status" value="1"/>
</dbReference>
<keyword evidence="5 8" id="KW-0677">Repeat</keyword>
<accession>A0A1M5YFT8</accession>
<comment type="subcellular location">
    <subcellularLocation>
        <location evidence="8">Cell outer membrane</location>
    </subcellularLocation>
    <subcellularLocation>
        <location evidence="1">Membrane</location>
    </subcellularLocation>
</comment>
<comment type="function">
    <text evidence="8">Part of the outer membrane protein assembly complex, which is involved in assembly and insertion of beta-barrel proteins into the outer membrane.</text>
</comment>
<evidence type="ECO:0000256" key="5">
    <source>
        <dbReference type="ARBA" id="ARBA00022737"/>
    </source>
</evidence>
<evidence type="ECO:0000313" key="12">
    <source>
        <dbReference type="Proteomes" id="UP000184268"/>
    </source>
</evidence>
<dbReference type="Pfam" id="PF01103">
    <property type="entry name" value="Omp85"/>
    <property type="match status" value="1"/>
</dbReference>
<dbReference type="PROSITE" id="PS51779">
    <property type="entry name" value="POTRA"/>
    <property type="match status" value="5"/>
</dbReference>
<comment type="subunit">
    <text evidence="8">Part of the Bam complex.</text>
</comment>
<sequence precursor="true">MRINKIMASMLLVGATYSGAATAAGFEPFVVEDIKVEGLQRVALGAALLNLPVKVGDEIDAITLQRAIRSLYASANFDDVEVLREGNTLVVQVRERPTISNIVLDGNKDIKDEQLQESLDSSGVKVGEPLDRTLLTEIEKGLQDFYYGVGKYNAKVEAQIINLPRNRVELKFQFKEGDAAEIHQINVVGNTVFPDDELIGRLELKDYKAWWDFFGDRRYQKQKLEGDLETLTSYYQDRGYIRFRVDSTQVAMTPDKKGLYVSINIDEGEQYNIKEVNLTGELLDKREILEALVPLREGNLYNGAEVTFTEELISKFLGRYGYAYPTVNTYPDIDDETNEVTLNINIDPGKRIYVRKVDFAGNHVTRDEVLRREMRQMEGTWLNSRNVELSKERLNRLGFFETVESTTTPVPGADDLVDVAYQVKEQPSGSFTFGVGYGTESKLSLQLGLSQGNFLGSGNNVGINVNTNSYSKNVNLSYTDPYFTKDGVSAGGSIYWSAFDADRYYLESYKNDSYGVAFDLSWPINEYNRLGVGIGYRHNELSEVSPYQQVLKFYNIYADVNDPTSTLAFDNFELNANWTRSTLNRGMFPTAGNNQRLSTKVTAPGSDNQYFKVNFDTSFYFPLSRNHRWVFLTRGRLGYGNGYGTYDDGTVEHDQILPFWENFYAGGSTILRGFRTNSVGPRAFYLTGDGTPCIPDPSGGIGNCDLPGNPDRVTVDTGRSVGGNSIATLSAELVIPTPFLDEAYANTVRTSFFVDAGNVWDTEFEYDSYRFLPQSEFDKLEDYSDPSRIRASYGMSVQWVSPMGPMVFSLAWPIKEYEGDRTEVFSFNIGRTF</sequence>
<dbReference type="Pfam" id="PF07244">
    <property type="entry name" value="POTRA"/>
    <property type="match status" value="4"/>
</dbReference>
<proteinExistence type="inferred from homology"/>
<dbReference type="GO" id="GO:1990063">
    <property type="term" value="C:Bam protein complex"/>
    <property type="evidence" value="ECO:0007669"/>
    <property type="project" value="TreeGrafter"/>
</dbReference>
<dbReference type="InterPro" id="IPR023707">
    <property type="entry name" value="OM_assembly_BamA"/>
</dbReference>
<feature type="domain" description="POTRA" evidence="10">
    <location>
        <begin position="97"/>
        <end position="177"/>
    </location>
</feature>
<dbReference type="HAMAP" id="MF_01430">
    <property type="entry name" value="OM_assembly_BamA"/>
    <property type="match status" value="1"/>
</dbReference>
<keyword evidence="4 8" id="KW-0732">Signal</keyword>
<evidence type="ECO:0000256" key="7">
    <source>
        <dbReference type="ARBA" id="ARBA00023237"/>
    </source>
</evidence>
<dbReference type="FunFam" id="3.10.20.310:FF:000002">
    <property type="entry name" value="Outer membrane protein assembly factor BamA"/>
    <property type="match status" value="1"/>
</dbReference>
<protein>
    <recommendedName>
        <fullName evidence="8 9">Outer membrane protein assembly factor BamA</fullName>
    </recommendedName>
</protein>
<dbReference type="Proteomes" id="UP000184268">
    <property type="component" value="Unassembled WGS sequence"/>
</dbReference>
<evidence type="ECO:0000256" key="4">
    <source>
        <dbReference type="ARBA" id="ARBA00022729"/>
    </source>
</evidence>
<evidence type="ECO:0000256" key="2">
    <source>
        <dbReference type="ARBA" id="ARBA00022452"/>
    </source>
</evidence>
<dbReference type="STRING" id="299255.SAMN02745129_4182"/>
<dbReference type="AlphaFoldDB" id="A0A1M5YFT8"/>
<evidence type="ECO:0000256" key="3">
    <source>
        <dbReference type="ARBA" id="ARBA00022692"/>
    </source>
</evidence>
<dbReference type="InterPro" id="IPR010827">
    <property type="entry name" value="BamA/TamA_POTRA"/>
</dbReference>
<dbReference type="PANTHER" id="PTHR12815">
    <property type="entry name" value="SORTING AND ASSEMBLY MACHINERY SAMM50 PROTEIN FAMILY MEMBER"/>
    <property type="match status" value="1"/>
</dbReference>
<dbReference type="OrthoDB" id="9803054at2"/>
<dbReference type="FunFam" id="3.10.20.310:FF:000001">
    <property type="entry name" value="Outer membrane protein assembly factor BamA"/>
    <property type="match status" value="1"/>
</dbReference>
<dbReference type="Gene3D" id="2.40.160.50">
    <property type="entry name" value="membrane protein fhac: a member of the omp85/tpsb transporter family"/>
    <property type="match status" value="1"/>
</dbReference>